<dbReference type="AlphaFoldDB" id="A0A9P6M7C4"/>
<dbReference type="EMBL" id="JAAAHW010004588">
    <property type="protein sequence ID" value="KAF9973058.1"/>
    <property type="molecule type" value="Genomic_DNA"/>
</dbReference>
<dbReference type="Proteomes" id="UP000749646">
    <property type="component" value="Unassembled WGS sequence"/>
</dbReference>
<proteinExistence type="predicted"/>
<protein>
    <submittedName>
        <fullName evidence="1">Uncharacterized protein</fullName>
    </submittedName>
</protein>
<reference evidence="1" key="1">
    <citation type="journal article" date="2020" name="Fungal Divers.">
        <title>Resolving the Mortierellaceae phylogeny through synthesis of multi-gene phylogenetics and phylogenomics.</title>
        <authorList>
            <person name="Vandepol N."/>
            <person name="Liber J."/>
            <person name="Desiro A."/>
            <person name="Na H."/>
            <person name="Kennedy M."/>
            <person name="Barry K."/>
            <person name="Grigoriev I.V."/>
            <person name="Miller A.N."/>
            <person name="O'Donnell K."/>
            <person name="Stajich J.E."/>
            <person name="Bonito G."/>
        </authorList>
    </citation>
    <scope>NUCLEOTIDE SEQUENCE</scope>
    <source>
        <strain evidence="1">MES-2147</strain>
    </source>
</reference>
<comment type="caution">
    <text evidence="1">The sequence shown here is derived from an EMBL/GenBank/DDBJ whole genome shotgun (WGS) entry which is preliminary data.</text>
</comment>
<keyword evidence="2" id="KW-1185">Reference proteome</keyword>
<evidence type="ECO:0000313" key="1">
    <source>
        <dbReference type="EMBL" id="KAF9973058.1"/>
    </source>
</evidence>
<organism evidence="1 2">
    <name type="scientific">Modicella reniformis</name>
    <dbReference type="NCBI Taxonomy" id="1440133"/>
    <lineage>
        <taxon>Eukaryota</taxon>
        <taxon>Fungi</taxon>
        <taxon>Fungi incertae sedis</taxon>
        <taxon>Mucoromycota</taxon>
        <taxon>Mortierellomycotina</taxon>
        <taxon>Mortierellomycetes</taxon>
        <taxon>Mortierellales</taxon>
        <taxon>Mortierellaceae</taxon>
        <taxon>Modicella</taxon>
    </lineage>
</organism>
<evidence type="ECO:0000313" key="2">
    <source>
        <dbReference type="Proteomes" id="UP000749646"/>
    </source>
</evidence>
<gene>
    <name evidence="1" type="ORF">BGZ65_009469</name>
</gene>
<accession>A0A9P6M7C4</accession>
<dbReference type="OrthoDB" id="368909at2759"/>
<sequence>MGLATGNLGFSRKDQKKRFVGQVMIPGHHIVKAEIDCSHLQSANSQLQAAGRYTLDYLKG</sequence>
<name>A0A9P6M7C4_9FUNG</name>